<name>A0A9X5BJN9_9FIRM</name>
<sequence>MVDEILEMELTLTSDISSSDERNKYNFVIHSIDYTKEERTTKKSSTNTQEIFDLTNGMKLVSQVEEEIQETEYENIRGSIVSKATKVRKETITVDEVVRKISESFKGRALEAKLIFESRQYEKEKLPPISEIKNFIEKSMQDCGIQGNELTIENANKIYGKFSGLLRRKPATPVFNKKVDDVIEIQTCSMRALTERYSHIKQYITMFFSSTYASDMDDAKKERLENIRDEIMGKQVKEVNKYNYKTPVDVVFTMQEPEKKFVSYLVSDDVAQKIDAWIKARDIGFYSIDYQKNKGAVFKGFNPDFFIKIGENILVAETKSDGDISEENCAKYRAAKKHFELLNAELAKVGIQEKYYFNFLCPSDYSAYFQYIKDGRIFTSNFHGVLEDGLEKEDNK</sequence>
<keyword evidence="2" id="KW-1185">Reference proteome</keyword>
<dbReference type="AlphaFoldDB" id="A0A9X5BJN9"/>
<dbReference type="Proteomes" id="UP001154420">
    <property type="component" value="Unassembled WGS sequence"/>
</dbReference>
<evidence type="ECO:0000313" key="1">
    <source>
        <dbReference type="EMBL" id="NBJ95281.1"/>
    </source>
</evidence>
<comment type="caution">
    <text evidence="1">The sequence shown here is derived from an EMBL/GenBank/DDBJ whole genome shotgun (WGS) entry which is preliminary data.</text>
</comment>
<protein>
    <submittedName>
        <fullName evidence="1">Uncharacterized protein</fullName>
    </submittedName>
</protein>
<gene>
    <name evidence="1" type="ORF">D5281_22775</name>
</gene>
<accession>A0A9X5BJN9</accession>
<reference evidence="1" key="1">
    <citation type="submission" date="2018-09" db="EMBL/GenBank/DDBJ databases">
        <title>Murine metabolic-syndrome-specific gut microbial biobank.</title>
        <authorList>
            <person name="Liu C."/>
        </authorList>
    </citation>
    <scope>NUCLEOTIDE SEQUENCE</scope>
    <source>
        <strain evidence="1">D42-62</strain>
    </source>
</reference>
<proteinExistence type="predicted"/>
<organism evidence="1 2">
    <name type="scientific">Parablautia muri</name>
    <dbReference type="NCBI Taxonomy" id="2320879"/>
    <lineage>
        <taxon>Bacteria</taxon>
        <taxon>Bacillati</taxon>
        <taxon>Bacillota</taxon>
        <taxon>Clostridia</taxon>
        <taxon>Lachnospirales</taxon>
        <taxon>Lachnospiraceae</taxon>
        <taxon>Parablautia</taxon>
    </lineage>
</organism>
<evidence type="ECO:0000313" key="2">
    <source>
        <dbReference type="Proteomes" id="UP001154420"/>
    </source>
</evidence>
<dbReference type="EMBL" id="QZDT01000077">
    <property type="protein sequence ID" value="NBJ95281.1"/>
    <property type="molecule type" value="Genomic_DNA"/>
</dbReference>